<keyword evidence="3" id="KW-1185">Reference proteome</keyword>
<gene>
    <name evidence="2" type="ORF">GCM10007383_33910</name>
</gene>
<accession>A0A918J434</accession>
<keyword evidence="1" id="KW-1133">Transmembrane helix</keyword>
<keyword evidence="1" id="KW-0812">Transmembrane</keyword>
<dbReference type="RefSeq" id="WP_026814636.1">
    <property type="nucleotide sequence ID" value="NZ_BMWP01000030.1"/>
</dbReference>
<dbReference type="Proteomes" id="UP000634668">
    <property type="component" value="Unassembled WGS sequence"/>
</dbReference>
<protein>
    <submittedName>
        <fullName evidence="2">Uncharacterized protein</fullName>
    </submittedName>
</protein>
<dbReference type="AlphaFoldDB" id="A0A918J434"/>
<organism evidence="2 3">
    <name type="scientific">Arenibacter certesii</name>
    <dbReference type="NCBI Taxonomy" id="228955"/>
    <lineage>
        <taxon>Bacteria</taxon>
        <taxon>Pseudomonadati</taxon>
        <taxon>Bacteroidota</taxon>
        <taxon>Flavobacteriia</taxon>
        <taxon>Flavobacteriales</taxon>
        <taxon>Flavobacteriaceae</taxon>
        <taxon>Arenibacter</taxon>
    </lineage>
</organism>
<keyword evidence="1" id="KW-0472">Membrane</keyword>
<evidence type="ECO:0000313" key="2">
    <source>
        <dbReference type="EMBL" id="GGW46857.1"/>
    </source>
</evidence>
<name>A0A918J434_9FLAO</name>
<dbReference type="EMBL" id="BMWP01000030">
    <property type="protein sequence ID" value="GGW46857.1"/>
    <property type="molecule type" value="Genomic_DNA"/>
</dbReference>
<comment type="caution">
    <text evidence="2">The sequence shown here is derived from an EMBL/GenBank/DDBJ whole genome shotgun (WGS) entry which is preliminary data.</text>
</comment>
<sequence length="84" mass="9446">MRKLKDAILLIIAVFLSILIGKALLASKPALIELISAEITAFNLGRIVGYFIPWLLSFILTFLSFKFGVSYLFKKQPQSNNELD</sequence>
<reference evidence="2" key="2">
    <citation type="submission" date="2020-09" db="EMBL/GenBank/DDBJ databases">
        <authorList>
            <person name="Sun Q."/>
            <person name="Kim S."/>
        </authorList>
    </citation>
    <scope>NUCLEOTIDE SEQUENCE</scope>
    <source>
        <strain evidence="2">KCTC 12113</strain>
    </source>
</reference>
<proteinExistence type="predicted"/>
<reference evidence="2" key="1">
    <citation type="journal article" date="2014" name="Int. J. Syst. Evol. Microbiol.">
        <title>Complete genome sequence of Corynebacterium casei LMG S-19264T (=DSM 44701T), isolated from a smear-ripened cheese.</title>
        <authorList>
            <consortium name="US DOE Joint Genome Institute (JGI-PGF)"/>
            <person name="Walter F."/>
            <person name="Albersmeier A."/>
            <person name="Kalinowski J."/>
            <person name="Ruckert C."/>
        </authorList>
    </citation>
    <scope>NUCLEOTIDE SEQUENCE</scope>
    <source>
        <strain evidence="2">KCTC 12113</strain>
    </source>
</reference>
<evidence type="ECO:0000256" key="1">
    <source>
        <dbReference type="SAM" id="Phobius"/>
    </source>
</evidence>
<feature type="transmembrane region" description="Helical" evidence="1">
    <location>
        <begin position="50"/>
        <end position="73"/>
    </location>
</feature>
<evidence type="ECO:0000313" key="3">
    <source>
        <dbReference type="Proteomes" id="UP000634668"/>
    </source>
</evidence>